<dbReference type="AlphaFoldDB" id="A0A7S1TRI3"/>
<keyword evidence="1" id="KW-0732">Signal</keyword>
<accession>A0A7S1TRI3</accession>
<evidence type="ECO:0000256" key="1">
    <source>
        <dbReference type="SAM" id="SignalP"/>
    </source>
</evidence>
<evidence type="ECO:0000313" key="2">
    <source>
        <dbReference type="EMBL" id="CAD9244650.1"/>
    </source>
</evidence>
<dbReference type="EMBL" id="HBGJ01004965">
    <property type="protein sequence ID" value="CAD9244650.1"/>
    <property type="molecule type" value="Transcribed_RNA"/>
</dbReference>
<feature type="signal peptide" evidence="1">
    <location>
        <begin position="1"/>
        <end position="17"/>
    </location>
</feature>
<protein>
    <submittedName>
        <fullName evidence="2">Uncharacterized protein</fullName>
    </submittedName>
</protein>
<reference evidence="2" key="1">
    <citation type="submission" date="2021-01" db="EMBL/GenBank/DDBJ databases">
        <authorList>
            <person name="Corre E."/>
            <person name="Pelletier E."/>
            <person name="Niang G."/>
            <person name="Scheremetjew M."/>
            <person name="Finn R."/>
            <person name="Kale V."/>
            <person name="Holt S."/>
            <person name="Cochrane G."/>
            <person name="Meng A."/>
            <person name="Brown T."/>
            <person name="Cohen L."/>
        </authorList>
    </citation>
    <scope>NUCLEOTIDE SEQUENCE</scope>
    <source>
        <strain evidence="2">CCMP2877</strain>
    </source>
</reference>
<proteinExistence type="predicted"/>
<gene>
    <name evidence="2" type="ORF">PPAR1163_LOCUS2998</name>
</gene>
<organism evidence="2">
    <name type="scientific">Phaeomonas parva</name>
    <dbReference type="NCBI Taxonomy" id="124430"/>
    <lineage>
        <taxon>Eukaryota</taxon>
        <taxon>Sar</taxon>
        <taxon>Stramenopiles</taxon>
        <taxon>Ochrophyta</taxon>
        <taxon>Pinguiophyceae</taxon>
        <taxon>Pinguiochrysidales</taxon>
        <taxon>Pinguiochrysidaceae</taxon>
        <taxon>Phaeomonas</taxon>
    </lineage>
</organism>
<name>A0A7S1TRI3_9STRA</name>
<feature type="chain" id="PRO_5030521230" evidence="1">
    <location>
        <begin position="18"/>
        <end position="527"/>
    </location>
</feature>
<sequence length="527" mass="54041">MARAGALLLALLGLASAGPAAKLMSGGKMSIKPAELQASLEEGCAASGSRVVCTVNAALPGRAKLLNEAFGVSLPEATALALGGGANGEEEGLEVLVAAAGETVVVEGRPGFRAAGESLSAAEAGLGALAKASDADGLLVELLAEEVAGKGGPLRSNLAQLAGAKSGKKIALIFLVRGAASAEAADAAVKQYLQAAGLASLAGTYNVKALAIGDAPSTTDAEALRECVAGACAAELGDAGAIAARLLAGSAAAEAAEKVVLPGFEEVQAMGDLAAAKASALLDKELHPWRIQCEKKAKVVKNFGEVAEGIKAKCLAAYTNIMAQLTASVDLPEDAALEAAYAVGKDRFETDIADGLRRLQAVQLMQLAGKAERELQKQLLVALRKEGNMPRDRQAALVRTVLYDFAAAAKPVVGAGGAELYDGTYTALEERLGQVAARFMESPKAQLVTQSRVEKNAKRQKAAKGERSIKPRLDIVSMLNFPGTGSIEGFGAYQAGALNFIMGFMDSNAGDEPLFVIQPKFHFDVSL</sequence>